<accession>A0A0D3IW35</accession>
<organism evidence="1 2">
    <name type="scientific">Emiliania huxleyi (strain CCMP1516)</name>
    <dbReference type="NCBI Taxonomy" id="280463"/>
    <lineage>
        <taxon>Eukaryota</taxon>
        <taxon>Haptista</taxon>
        <taxon>Haptophyta</taxon>
        <taxon>Prymnesiophyceae</taxon>
        <taxon>Isochrysidales</taxon>
        <taxon>Noelaerhabdaceae</taxon>
        <taxon>Emiliania</taxon>
    </lineage>
</organism>
<dbReference type="KEGG" id="ehx:EMIHUDRAFT_256425"/>
<dbReference type="EnsemblProtists" id="EOD15470">
    <property type="protein sequence ID" value="EOD15470"/>
    <property type="gene ID" value="EMIHUDRAFT_256425"/>
</dbReference>
<keyword evidence="2" id="KW-1185">Reference proteome</keyword>
<dbReference type="GeneID" id="17261620"/>
<dbReference type="RefSeq" id="XP_005767899.1">
    <property type="nucleotide sequence ID" value="XM_005767842.1"/>
</dbReference>
<dbReference type="AlphaFoldDB" id="A0A0D3IW35"/>
<sequence>MFLPRRQTVGWPQSRTWVKSCGAETSSLAVAGPSITGAVAGVEVGGLDGTDPSRSGRVEGACPPAMTCHTDFSPRDALGLRWRLPQERGWLTTAVFPFPG</sequence>
<evidence type="ECO:0000313" key="2">
    <source>
        <dbReference type="Proteomes" id="UP000013827"/>
    </source>
</evidence>
<proteinExistence type="predicted"/>
<reference evidence="2" key="1">
    <citation type="journal article" date="2013" name="Nature">
        <title>Pan genome of the phytoplankton Emiliania underpins its global distribution.</title>
        <authorList>
            <person name="Read B.A."/>
            <person name="Kegel J."/>
            <person name="Klute M.J."/>
            <person name="Kuo A."/>
            <person name="Lefebvre S.C."/>
            <person name="Maumus F."/>
            <person name="Mayer C."/>
            <person name="Miller J."/>
            <person name="Monier A."/>
            <person name="Salamov A."/>
            <person name="Young J."/>
            <person name="Aguilar M."/>
            <person name="Claverie J.M."/>
            <person name="Frickenhaus S."/>
            <person name="Gonzalez K."/>
            <person name="Herman E.K."/>
            <person name="Lin Y.C."/>
            <person name="Napier J."/>
            <person name="Ogata H."/>
            <person name="Sarno A.F."/>
            <person name="Shmutz J."/>
            <person name="Schroeder D."/>
            <person name="de Vargas C."/>
            <person name="Verret F."/>
            <person name="von Dassow P."/>
            <person name="Valentin K."/>
            <person name="Van de Peer Y."/>
            <person name="Wheeler G."/>
            <person name="Dacks J.B."/>
            <person name="Delwiche C.F."/>
            <person name="Dyhrman S.T."/>
            <person name="Glockner G."/>
            <person name="John U."/>
            <person name="Richards T."/>
            <person name="Worden A.Z."/>
            <person name="Zhang X."/>
            <person name="Grigoriev I.V."/>
            <person name="Allen A.E."/>
            <person name="Bidle K."/>
            <person name="Borodovsky M."/>
            <person name="Bowler C."/>
            <person name="Brownlee C."/>
            <person name="Cock J.M."/>
            <person name="Elias M."/>
            <person name="Gladyshev V.N."/>
            <person name="Groth M."/>
            <person name="Guda C."/>
            <person name="Hadaegh A."/>
            <person name="Iglesias-Rodriguez M.D."/>
            <person name="Jenkins J."/>
            <person name="Jones B.M."/>
            <person name="Lawson T."/>
            <person name="Leese F."/>
            <person name="Lindquist E."/>
            <person name="Lobanov A."/>
            <person name="Lomsadze A."/>
            <person name="Malik S.B."/>
            <person name="Marsh M.E."/>
            <person name="Mackinder L."/>
            <person name="Mock T."/>
            <person name="Mueller-Roeber B."/>
            <person name="Pagarete A."/>
            <person name="Parker M."/>
            <person name="Probert I."/>
            <person name="Quesneville H."/>
            <person name="Raines C."/>
            <person name="Rensing S.A."/>
            <person name="Riano-Pachon D.M."/>
            <person name="Richier S."/>
            <person name="Rokitta S."/>
            <person name="Shiraiwa Y."/>
            <person name="Soanes D.M."/>
            <person name="van der Giezen M."/>
            <person name="Wahlund T.M."/>
            <person name="Williams B."/>
            <person name="Wilson W."/>
            <person name="Wolfe G."/>
            <person name="Wurch L.L."/>
        </authorList>
    </citation>
    <scope>NUCLEOTIDE SEQUENCE</scope>
</reference>
<reference evidence="1" key="2">
    <citation type="submission" date="2024-10" db="UniProtKB">
        <authorList>
            <consortium name="EnsemblProtists"/>
        </authorList>
    </citation>
    <scope>IDENTIFICATION</scope>
</reference>
<dbReference type="HOGENOM" id="CLU_2311470_0_0_1"/>
<dbReference type="Proteomes" id="UP000013827">
    <property type="component" value="Unassembled WGS sequence"/>
</dbReference>
<evidence type="ECO:0000313" key="1">
    <source>
        <dbReference type="EnsemblProtists" id="EOD15470"/>
    </source>
</evidence>
<name>A0A0D3IW35_EMIH1</name>
<dbReference type="PaxDb" id="2903-EOD15470"/>
<protein>
    <submittedName>
        <fullName evidence="1">Uncharacterized protein</fullName>
    </submittedName>
</protein>